<dbReference type="Gene3D" id="3.40.50.620">
    <property type="entry name" value="HUPs"/>
    <property type="match status" value="1"/>
</dbReference>
<dbReference type="PROSITE" id="PS51794">
    <property type="entry name" value="DAC"/>
    <property type="match status" value="1"/>
</dbReference>
<dbReference type="SUPFAM" id="SSF52374">
    <property type="entry name" value="Nucleotidylyl transferase"/>
    <property type="match status" value="1"/>
</dbReference>
<dbReference type="GO" id="GO:0016779">
    <property type="term" value="F:nucleotidyltransferase activity"/>
    <property type="evidence" value="ECO:0007669"/>
    <property type="project" value="UniProtKB-KW"/>
</dbReference>
<evidence type="ECO:0000259" key="3">
    <source>
        <dbReference type="PROSITE" id="PS51794"/>
    </source>
</evidence>
<organism evidence="4 5">
    <name type="scientific">Candidatus Yanofskybacteria bacterium RIFCSPHIGHO2_02_FULL_39_10</name>
    <dbReference type="NCBI Taxonomy" id="1802674"/>
    <lineage>
        <taxon>Bacteria</taxon>
        <taxon>Candidatus Yanofskyibacteriota</taxon>
    </lineage>
</organism>
<keyword evidence="1" id="KW-0808">Transferase</keyword>
<dbReference type="AlphaFoldDB" id="A0A1F8FA49"/>
<dbReference type="Gene3D" id="3.40.1700.10">
    <property type="entry name" value="DNA integrity scanning protein, DisA, N-terminal domain"/>
    <property type="match status" value="1"/>
</dbReference>
<evidence type="ECO:0000256" key="1">
    <source>
        <dbReference type="ARBA" id="ARBA00022679"/>
    </source>
</evidence>
<name>A0A1F8FA49_9BACT</name>
<dbReference type="InterPro" id="IPR050385">
    <property type="entry name" value="Archaeal_FAD_synthase"/>
</dbReference>
<dbReference type="PANTHER" id="PTHR43793">
    <property type="entry name" value="FAD SYNTHASE"/>
    <property type="match status" value="1"/>
</dbReference>
<feature type="domain" description="DAC" evidence="3">
    <location>
        <begin position="167"/>
        <end position="343"/>
    </location>
</feature>
<gene>
    <name evidence="4" type="ORF">A3C61_01000</name>
</gene>
<reference evidence="4 5" key="1">
    <citation type="journal article" date="2016" name="Nat. Commun.">
        <title>Thousands of microbial genomes shed light on interconnected biogeochemical processes in an aquifer system.</title>
        <authorList>
            <person name="Anantharaman K."/>
            <person name="Brown C.T."/>
            <person name="Hug L.A."/>
            <person name="Sharon I."/>
            <person name="Castelle C.J."/>
            <person name="Probst A.J."/>
            <person name="Thomas B.C."/>
            <person name="Singh A."/>
            <person name="Wilkins M.J."/>
            <person name="Karaoz U."/>
            <person name="Brodie E.L."/>
            <person name="Williams K.H."/>
            <person name="Hubbard S.S."/>
            <person name="Banfield J.F."/>
        </authorList>
    </citation>
    <scope>NUCLEOTIDE SEQUENCE [LARGE SCALE GENOMIC DNA]</scope>
</reference>
<dbReference type="InterPro" id="IPR014729">
    <property type="entry name" value="Rossmann-like_a/b/a_fold"/>
</dbReference>
<proteinExistence type="predicted"/>
<comment type="caution">
    <text evidence="4">The sequence shown here is derived from an EMBL/GenBank/DDBJ whole genome shotgun (WGS) entry which is preliminary data.</text>
</comment>
<dbReference type="PANTHER" id="PTHR43793:SF1">
    <property type="entry name" value="FAD SYNTHASE"/>
    <property type="match status" value="1"/>
</dbReference>
<evidence type="ECO:0000313" key="5">
    <source>
        <dbReference type="Proteomes" id="UP000178908"/>
    </source>
</evidence>
<dbReference type="InterPro" id="IPR036888">
    <property type="entry name" value="DNA_integrity_DisA_N_sf"/>
</dbReference>
<evidence type="ECO:0000256" key="2">
    <source>
        <dbReference type="ARBA" id="ARBA00022695"/>
    </source>
</evidence>
<protein>
    <recommendedName>
        <fullName evidence="3">DAC domain-containing protein</fullName>
    </recommendedName>
</protein>
<dbReference type="InterPro" id="IPR004821">
    <property type="entry name" value="Cyt_trans-like"/>
</dbReference>
<dbReference type="Proteomes" id="UP000178908">
    <property type="component" value="Unassembled WGS sequence"/>
</dbReference>
<dbReference type="EMBL" id="MGJO01000031">
    <property type="protein sequence ID" value="OGN09129.1"/>
    <property type="molecule type" value="Genomic_DNA"/>
</dbReference>
<keyword evidence="2" id="KW-0548">Nucleotidyltransferase</keyword>
<dbReference type="SUPFAM" id="SSF143597">
    <property type="entry name" value="YojJ-like"/>
    <property type="match status" value="1"/>
</dbReference>
<evidence type="ECO:0000313" key="4">
    <source>
        <dbReference type="EMBL" id="OGN09129.1"/>
    </source>
</evidence>
<accession>A0A1F8FA49</accession>
<sequence>MPNKILKKLNSRKEVIVVISGGMDPIHVGHIRMIQEAKKLGDKLVVILNNDNWLKKKKTHIFMHQKERMEIIKSIKEVDEVVLTEHSRNSKDLSVSKEIIKIKPDIFAKGGRRNEKAVPEAEACEKIGCKIVFNVGPGGNFKYSSWLLAKYVNKVKPVRKLKVSQILNELRVVFGKSKIKFPEKLRLRTSEIILHLMNRKKGFGLFVILGWQNKWNKYTDMPDMKQDIYKKHHQNLLKHYHGQKHNIETTINFDGAILVDQRGNIIHSGTMIEGLRPREIANKINPGKFNDLSEQFGFKTKVHLRHLSAISASYIFKNTTIFTVSEESDTFHVFEDGRIVYSL</sequence>
<dbReference type="NCBIfam" id="TIGR00125">
    <property type="entry name" value="cyt_tran_rel"/>
    <property type="match status" value="1"/>
</dbReference>
<dbReference type="InterPro" id="IPR003390">
    <property type="entry name" value="DNA_integrity_scan_DisA_N"/>
</dbReference>
<dbReference type="Pfam" id="PF01467">
    <property type="entry name" value="CTP_transf_like"/>
    <property type="match status" value="1"/>
</dbReference>